<evidence type="ECO:0000256" key="14">
    <source>
        <dbReference type="ARBA" id="ARBA00022989"/>
    </source>
</evidence>
<sequence length="1014" mass="111714">MTRHRLPFPATAASVLLVFCSFVCHCNSQLLPADEVDALNTIATKLKNTHWPKLTRTSCSDNDGFNGFNVTDYIKSNVTCNCSYQSHSVCHVTNIQLRGMNMTGVIPQEFGRLAYLEKLDLNRNYLNGTIPTNLTQIPLVILSLTGNRISGTIPKEIANMATLEELILEDNMLGGHLDPNLGKLSRLRRLLLSANNFTGEVPASFGNLKNLTDFLIDGSSLRGKIPEFIGNWTRLSRIDMQGSGIEGPIPSSISLLKTLTQLRISDLGGPSSPFPDLKNLTKLTYLVLRNCSLTGPIPPYIGDVLADTLYTLDLSFNKLTGPIPDSLQKLKKLNFLFLTDNMLSGEVPRWVLQNRHNMDLSYNDFTASSLSTCQQSNVNLVSSLSSSTGNSTDWCVKKDLPCPGKPQYSSLFINCGGQRHTVGDKEYLDDMSTEGPSNFVAFNEQWAYSSTGYYLDNDKVRGYTVNNPFALNVTDSVLYQTARLSPISLKYYGLCMIPGRYKVRLHFAEIQFTNDETFSSNGRRCFDVSIQGEEVLTNFNIMEAAGGAGIGIYKDFDDVLVNNTTLEIHLYWSGKGTTAIPSRGVHGPLISAITVTPNFKVGGGLSTGAIVGIVLSSVLIVLTLIAVWLKGVLCRREIKDPELLSADLLTGRFTLRQIKAATGNFSVENKIGEGGFGSVYKGLLSDGTAIAVKQLSSRSKQGNREFLNEIGMISALHHPNLVKLYGCCTEGKQLLLVYEYLENNCLARALYGCEEERLDLDWETRKKICIGIARGLTHLHEESPLKIVHRDIKATNVLLDRDLNAKISDFGIAKLDEEENTHISTRVAGTIGYMAPEYVMRGHLTDKADVYSFGIVALEIVSGKKNVNCHPEEFVYLIDLAYVLREQGNLLELVDPRLGSNYSKKEAMRMLSIALLCTNPSPILRPPMSSVVRMLKGKAAVKAPVVKRDTMDPDPRFRAFEVTSNIGQIHVATTPFSQERDGVLVETSTDGIWLDSSVSTVSTEKEEAGDLHSA</sequence>
<dbReference type="InterPro" id="IPR008271">
    <property type="entry name" value="Ser/Thr_kinase_AS"/>
</dbReference>
<dbReference type="GO" id="GO:0016020">
    <property type="term" value="C:membrane"/>
    <property type="evidence" value="ECO:0007669"/>
    <property type="project" value="UniProtKB-SubCell"/>
</dbReference>
<evidence type="ECO:0000256" key="13">
    <source>
        <dbReference type="ARBA" id="ARBA00022840"/>
    </source>
</evidence>
<dbReference type="PANTHER" id="PTHR48006:SF60">
    <property type="entry name" value="PROTEIN KINASE DOMAIN-CONTAINING PROTEIN"/>
    <property type="match status" value="1"/>
</dbReference>
<dbReference type="InterPro" id="IPR051824">
    <property type="entry name" value="LRR_Rcpt-Like_S/T_Kinase"/>
</dbReference>
<dbReference type="InterPro" id="IPR017441">
    <property type="entry name" value="Protein_kinase_ATP_BS"/>
</dbReference>
<evidence type="ECO:0000256" key="4">
    <source>
        <dbReference type="ARBA" id="ARBA00022527"/>
    </source>
</evidence>
<keyword evidence="11 20" id="KW-0547">Nucleotide-binding</keyword>
<dbReference type="EC" id="2.7.11.1" evidence="3"/>
<proteinExistence type="inferred from homology"/>
<keyword evidence="9 22" id="KW-0732">Signal</keyword>
<dbReference type="FunFam" id="3.30.200.20:FF:000217">
    <property type="entry name" value="probable LRR receptor-like serine/threonine-protein kinase At1g53430"/>
    <property type="match status" value="1"/>
</dbReference>
<keyword evidence="8 21" id="KW-0812">Transmembrane</keyword>
<dbReference type="EMBL" id="JAXIOK010000017">
    <property type="protein sequence ID" value="KAK4750677.1"/>
    <property type="molecule type" value="Genomic_DNA"/>
</dbReference>
<dbReference type="InterPro" id="IPR001245">
    <property type="entry name" value="Ser-Thr/Tyr_kinase_cat_dom"/>
</dbReference>
<evidence type="ECO:0000313" key="25">
    <source>
        <dbReference type="Proteomes" id="UP001345219"/>
    </source>
</evidence>
<dbReference type="SMART" id="SM00220">
    <property type="entry name" value="S_TKc"/>
    <property type="match status" value="1"/>
</dbReference>
<evidence type="ECO:0000256" key="19">
    <source>
        <dbReference type="ARBA" id="ARBA00048679"/>
    </source>
</evidence>
<dbReference type="InterPro" id="IPR001611">
    <property type="entry name" value="Leu-rich_rpt"/>
</dbReference>
<reference evidence="24 25" key="1">
    <citation type="journal article" date="2023" name="Hortic Res">
        <title>Pangenome of water caltrop reveals structural variations and asymmetric subgenome divergence after allopolyploidization.</title>
        <authorList>
            <person name="Zhang X."/>
            <person name="Chen Y."/>
            <person name="Wang L."/>
            <person name="Yuan Y."/>
            <person name="Fang M."/>
            <person name="Shi L."/>
            <person name="Lu R."/>
            <person name="Comes H.P."/>
            <person name="Ma Y."/>
            <person name="Chen Y."/>
            <person name="Huang G."/>
            <person name="Zhou Y."/>
            <person name="Zheng Z."/>
            <person name="Qiu Y."/>
        </authorList>
    </citation>
    <scope>NUCLEOTIDE SEQUENCE [LARGE SCALE GENOMIC DNA]</scope>
    <source>
        <tissue evidence="24">Roots</tissue>
    </source>
</reference>
<evidence type="ECO:0000256" key="20">
    <source>
        <dbReference type="PROSITE-ProRule" id="PRU10141"/>
    </source>
</evidence>
<dbReference type="SUPFAM" id="SSF56112">
    <property type="entry name" value="Protein kinase-like (PK-like)"/>
    <property type="match status" value="1"/>
</dbReference>
<keyword evidence="4" id="KW-0723">Serine/threonine-protein kinase</keyword>
<dbReference type="Pfam" id="PF11721">
    <property type="entry name" value="Malectin"/>
    <property type="match status" value="1"/>
</dbReference>
<evidence type="ECO:0000256" key="2">
    <source>
        <dbReference type="ARBA" id="ARBA00009592"/>
    </source>
</evidence>
<dbReference type="CDD" id="cd14066">
    <property type="entry name" value="STKc_IRAK"/>
    <property type="match status" value="1"/>
</dbReference>
<keyword evidence="17" id="KW-0325">Glycoprotein</keyword>
<evidence type="ECO:0000256" key="7">
    <source>
        <dbReference type="ARBA" id="ARBA00022679"/>
    </source>
</evidence>
<dbReference type="SUPFAM" id="SSF52058">
    <property type="entry name" value="L domain-like"/>
    <property type="match status" value="1"/>
</dbReference>
<dbReference type="GO" id="GO:0005524">
    <property type="term" value="F:ATP binding"/>
    <property type="evidence" value="ECO:0007669"/>
    <property type="project" value="UniProtKB-UniRule"/>
</dbReference>
<evidence type="ECO:0000256" key="9">
    <source>
        <dbReference type="ARBA" id="ARBA00022729"/>
    </source>
</evidence>
<dbReference type="InterPro" id="IPR000719">
    <property type="entry name" value="Prot_kinase_dom"/>
</dbReference>
<comment type="caution">
    <text evidence="24">The sequence shown here is derived from an EMBL/GenBank/DDBJ whole genome shotgun (WGS) entry which is preliminary data.</text>
</comment>
<evidence type="ECO:0000256" key="18">
    <source>
        <dbReference type="ARBA" id="ARBA00047899"/>
    </source>
</evidence>
<gene>
    <name evidence="24" type="ORF">SAY87_004159</name>
</gene>
<dbReference type="GO" id="GO:0004674">
    <property type="term" value="F:protein serine/threonine kinase activity"/>
    <property type="evidence" value="ECO:0007669"/>
    <property type="project" value="UniProtKB-KW"/>
</dbReference>
<keyword evidence="10" id="KW-0677">Repeat</keyword>
<evidence type="ECO:0000256" key="11">
    <source>
        <dbReference type="ARBA" id="ARBA00022741"/>
    </source>
</evidence>
<feature type="chain" id="PRO_5042863939" description="non-specific serine/threonine protein kinase" evidence="22">
    <location>
        <begin position="29"/>
        <end position="1014"/>
    </location>
</feature>
<keyword evidence="14 21" id="KW-1133">Transmembrane helix</keyword>
<keyword evidence="7" id="KW-0808">Transferase</keyword>
<comment type="subcellular location">
    <subcellularLocation>
        <location evidence="1">Membrane</location>
        <topology evidence="1">Single-pass type I membrane protein</topology>
    </subcellularLocation>
</comment>
<dbReference type="Proteomes" id="UP001345219">
    <property type="component" value="Chromosome 4"/>
</dbReference>
<dbReference type="InterPro" id="IPR032675">
    <property type="entry name" value="LRR_dom_sf"/>
</dbReference>
<dbReference type="InterPro" id="IPR011009">
    <property type="entry name" value="Kinase-like_dom_sf"/>
</dbReference>
<evidence type="ECO:0000256" key="16">
    <source>
        <dbReference type="ARBA" id="ARBA00023170"/>
    </source>
</evidence>
<dbReference type="PROSITE" id="PS00107">
    <property type="entry name" value="PROTEIN_KINASE_ATP"/>
    <property type="match status" value="1"/>
</dbReference>
<keyword evidence="6" id="KW-0433">Leucine-rich repeat</keyword>
<keyword evidence="15 21" id="KW-0472">Membrane</keyword>
<evidence type="ECO:0000256" key="15">
    <source>
        <dbReference type="ARBA" id="ARBA00023136"/>
    </source>
</evidence>
<dbReference type="Pfam" id="PF07714">
    <property type="entry name" value="PK_Tyr_Ser-Thr"/>
    <property type="match status" value="1"/>
</dbReference>
<dbReference type="Gene3D" id="1.10.510.10">
    <property type="entry name" value="Transferase(Phosphotransferase) domain 1"/>
    <property type="match status" value="1"/>
</dbReference>
<dbReference type="Gene3D" id="3.30.200.20">
    <property type="entry name" value="Phosphorylase Kinase, domain 1"/>
    <property type="match status" value="1"/>
</dbReference>
<evidence type="ECO:0000313" key="24">
    <source>
        <dbReference type="EMBL" id="KAK4750677.1"/>
    </source>
</evidence>
<dbReference type="InterPro" id="IPR021720">
    <property type="entry name" value="Malectin_dom"/>
</dbReference>
<dbReference type="Pfam" id="PF00560">
    <property type="entry name" value="LRR_1"/>
    <property type="match status" value="5"/>
</dbReference>
<dbReference type="FunFam" id="3.80.10.10:FF:000433">
    <property type="entry name" value="Putative LRR receptor-like serine/threonine-protein kinase isoform A"/>
    <property type="match status" value="1"/>
</dbReference>
<organism evidence="24 25">
    <name type="scientific">Trapa incisa</name>
    <dbReference type="NCBI Taxonomy" id="236973"/>
    <lineage>
        <taxon>Eukaryota</taxon>
        <taxon>Viridiplantae</taxon>
        <taxon>Streptophyta</taxon>
        <taxon>Embryophyta</taxon>
        <taxon>Tracheophyta</taxon>
        <taxon>Spermatophyta</taxon>
        <taxon>Magnoliopsida</taxon>
        <taxon>eudicotyledons</taxon>
        <taxon>Gunneridae</taxon>
        <taxon>Pentapetalae</taxon>
        <taxon>rosids</taxon>
        <taxon>malvids</taxon>
        <taxon>Myrtales</taxon>
        <taxon>Lythraceae</taxon>
        <taxon>Trapa</taxon>
    </lineage>
</organism>
<dbReference type="FunFam" id="1.10.510.10:FF:000044">
    <property type="entry name" value="Putative LRR receptor-like serine/threonine-protein kinase"/>
    <property type="match status" value="1"/>
</dbReference>
<keyword evidence="16" id="KW-0675">Receptor</keyword>
<evidence type="ECO:0000256" key="22">
    <source>
        <dbReference type="SAM" id="SignalP"/>
    </source>
</evidence>
<evidence type="ECO:0000259" key="23">
    <source>
        <dbReference type="PROSITE" id="PS50011"/>
    </source>
</evidence>
<evidence type="ECO:0000256" key="5">
    <source>
        <dbReference type="ARBA" id="ARBA00022553"/>
    </source>
</evidence>
<keyword evidence="12" id="KW-0418">Kinase</keyword>
<evidence type="ECO:0000256" key="6">
    <source>
        <dbReference type="ARBA" id="ARBA00022614"/>
    </source>
</evidence>
<dbReference type="FunFam" id="3.80.10.10:FF:000041">
    <property type="entry name" value="LRR receptor-like serine/threonine-protein kinase ERECTA"/>
    <property type="match status" value="1"/>
</dbReference>
<comment type="catalytic activity">
    <reaction evidence="18">
        <text>L-threonyl-[protein] + ATP = O-phospho-L-threonyl-[protein] + ADP + H(+)</text>
        <dbReference type="Rhea" id="RHEA:46608"/>
        <dbReference type="Rhea" id="RHEA-COMP:11060"/>
        <dbReference type="Rhea" id="RHEA-COMP:11605"/>
        <dbReference type="ChEBI" id="CHEBI:15378"/>
        <dbReference type="ChEBI" id="CHEBI:30013"/>
        <dbReference type="ChEBI" id="CHEBI:30616"/>
        <dbReference type="ChEBI" id="CHEBI:61977"/>
        <dbReference type="ChEBI" id="CHEBI:456216"/>
        <dbReference type="EC" id="2.7.11.1"/>
    </reaction>
</comment>
<dbReference type="AlphaFoldDB" id="A0AAN7PJV5"/>
<evidence type="ECO:0000256" key="3">
    <source>
        <dbReference type="ARBA" id="ARBA00012513"/>
    </source>
</evidence>
<feature type="transmembrane region" description="Helical" evidence="21">
    <location>
        <begin position="608"/>
        <end position="629"/>
    </location>
</feature>
<keyword evidence="13 20" id="KW-0067">ATP-binding</keyword>
<dbReference type="FunFam" id="3.80.10.10:FF:000838">
    <property type="entry name" value="Probable LRR receptor-like serine/threonine-protein kinase At1g53440"/>
    <property type="match status" value="1"/>
</dbReference>
<comment type="catalytic activity">
    <reaction evidence="19">
        <text>L-seryl-[protein] + ATP = O-phospho-L-seryl-[protein] + ADP + H(+)</text>
        <dbReference type="Rhea" id="RHEA:17989"/>
        <dbReference type="Rhea" id="RHEA-COMP:9863"/>
        <dbReference type="Rhea" id="RHEA-COMP:11604"/>
        <dbReference type="ChEBI" id="CHEBI:15378"/>
        <dbReference type="ChEBI" id="CHEBI:29999"/>
        <dbReference type="ChEBI" id="CHEBI:30616"/>
        <dbReference type="ChEBI" id="CHEBI:83421"/>
        <dbReference type="ChEBI" id="CHEBI:456216"/>
        <dbReference type="EC" id="2.7.11.1"/>
    </reaction>
</comment>
<comment type="similarity">
    <text evidence="2">Belongs to the RLP family.</text>
</comment>
<dbReference type="PANTHER" id="PTHR48006">
    <property type="entry name" value="LEUCINE-RICH REPEAT-CONTAINING PROTEIN DDB_G0281931-RELATED"/>
    <property type="match status" value="1"/>
</dbReference>
<dbReference type="PROSITE" id="PS00108">
    <property type="entry name" value="PROTEIN_KINASE_ST"/>
    <property type="match status" value="1"/>
</dbReference>
<dbReference type="Gene3D" id="3.80.10.10">
    <property type="entry name" value="Ribonuclease Inhibitor"/>
    <property type="match status" value="3"/>
</dbReference>
<feature type="domain" description="Protein kinase" evidence="23">
    <location>
        <begin position="665"/>
        <end position="946"/>
    </location>
</feature>
<evidence type="ECO:0000256" key="17">
    <source>
        <dbReference type="ARBA" id="ARBA00023180"/>
    </source>
</evidence>
<evidence type="ECO:0000256" key="8">
    <source>
        <dbReference type="ARBA" id="ARBA00022692"/>
    </source>
</evidence>
<keyword evidence="25" id="KW-1185">Reference proteome</keyword>
<evidence type="ECO:0000256" key="21">
    <source>
        <dbReference type="SAM" id="Phobius"/>
    </source>
</evidence>
<evidence type="ECO:0000256" key="12">
    <source>
        <dbReference type="ARBA" id="ARBA00022777"/>
    </source>
</evidence>
<protein>
    <recommendedName>
        <fullName evidence="3">non-specific serine/threonine protein kinase</fullName>
        <ecNumber evidence="3">2.7.11.1</ecNumber>
    </recommendedName>
</protein>
<keyword evidence="5" id="KW-0597">Phosphoprotein</keyword>
<feature type="signal peptide" evidence="22">
    <location>
        <begin position="1"/>
        <end position="28"/>
    </location>
</feature>
<name>A0AAN7PJV5_9MYRT</name>
<dbReference type="Gene3D" id="2.60.120.430">
    <property type="entry name" value="Galactose-binding lectin"/>
    <property type="match status" value="1"/>
</dbReference>
<accession>A0AAN7PJV5</accession>
<dbReference type="PROSITE" id="PS50011">
    <property type="entry name" value="PROTEIN_KINASE_DOM"/>
    <property type="match status" value="1"/>
</dbReference>
<evidence type="ECO:0000256" key="10">
    <source>
        <dbReference type="ARBA" id="ARBA00022737"/>
    </source>
</evidence>
<dbReference type="FunFam" id="2.60.120.430:FF:000004">
    <property type="entry name" value="Putative leucine-rich repeat receptor-like serine/threonine-protein kinase"/>
    <property type="match status" value="1"/>
</dbReference>
<evidence type="ECO:0000256" key="1">
    <source>
        <dbReference type="ARBA" id="ARBA00004479"/>
    </source>
</evidence>
<feature type="binding site" evidence="20">
    <location>
        <position position="693"/>
    </location>
    <ligand>
        <name>ATP</name>
        <dbReference type="ChEBI" id="CHEBI:30616"/>
    </ligand>
</feature>